<dbReference type="SUPFAM" id="SSF54928">
    <property type="entry name" value="RNA-binding domain, RBD"/>
    <property type="match status" value="1"/>
</dbReference>
<keyword evidence="2" id="KW-1185">Reference proteome</keyword>
<dbReference type="InterPro" id="IPR012677">
    <property type="entry name" value="Nucleotide-bd_a/b_plait_sf"/>
</dbReference>
<name>A0ABY6UPB2_BIOOC</name>
<organism evidence="1 2">
    <name type="scientific">Bionectria ochroleuca</name>
    <name type="common">Gliocladium roseum</name>
    <dbReference type="NCBI Taxonomy" id="29856"/>
    <lineage>
        <taxon>Eukaryota</taxon>
        <taxon>Fungi</taxon>
        <taxon>Dikarya</taxon>
        <taxon>Ascomycota</taxon>
        <taxon>Pezizomycotina</taxon>
        <taxon>Sordariomycetes</taxon>
        <taxon>Hypocreomycetidae</taxon>
        <taxon>Hypocreales</taxon>
        <taxon>Bionectriaceae</taxon>
        <taxon>Clonostachys</taxon>
    </lineage>
</organism>
<protein>
    <recommendedName>
        <fullName evidence="3">RRM domain-containing protein</fullName>
    </recommendedName>
</protein>
<evidence type="ECO:0008006" key="3">
    <source>
        <dbReference type="Google" id="ProtNLM"/>
    </source>
</evidence>
<comment type="caution">
    <text evidence="1">The sequence shown here is derived from an EMBL/GenBank/DDBJ whole genome shotgun (WGS) entry which is preliminary data.</text>
</comment>
<evidence type="ECO:0000313" key="2">
    <source>
        <dbReference type="Proteomes" id="UP000766486"/>
    </source>
</evidence>
<dbReference type="Proteomes" id="UP000766486">
    <property type="component" value="Unassembled WGS sequence"/>
</dbReference>
<gene>
    <name evidence="1" type="ORF">CLO192961_LOCUS339057</name>
</gene>
<dbReference type="EMBL" id="CABFNS010000855">
    <property type="protein sequence ID" value="VUC33050.1"/>
    <property type="molecule type" value="Genomic_DNA"/>
</dbReference>
<reference evidence="1 2" key="1">
    <citation type="submission" date="2019-06" db="EMBL/GenBank/DDBJ databases">
        <authorList>
            <person name="Broberg M."/>
        </authorList>
    </citation>
    <scope>NUCLEOTIDE SEQUENCE [LARGE SCALE GENOMIC DNA]</scope>
</reference>
<evidence type="ECO:0000313" key="1">
    <source>
        <dbReference type="EMBL" id="VUC33050.1"/>
    </source>
</evidence>
<dbReference type="InterPro" id="IPR035979">
    <property type="entry name" value="RBD_domain_sf"/>
</dbReference>
<accession>A0ABY6UPB2</accession>
<proteinExistence type="predicted"/>
<sequence length="445" mass="51231">MPSEMIPPSSNFSLDRFTLNRTQLENQSRRVIISNLPSGVSIAQILRGVRGFGPVVNVHLIDTAEVKGQGTKSASIEFMSSYSAESFVWSAKSEYYLEFEDNNTRRVADVWRVPGRTQEAESTSDRGKVSRRFKMDNFPVNAVWFFICTMGGEKTIVHASYDYHHGKSLTVEFVSLAHSIRAYKLVGKKEFPFYVPCFGSLSYVSEDQSRLDTPIWNGYRTPSESLRSVEFYFPSNEELSSISEGTVSRTWCSTPDYSLKCQFVAWIAPDEITTSFDKVPYNEDWPDSYHDIMSKYHLEPRSKEEMEEARKRAVKKMAKYLGFHRRGWSWQATCGKVLSRRTSLSSLSMSRDSIISTMSIPRLENTWTSFFRDNQDATIDVQRWEHYSRLAQHRRELCAQQGLLEGQIPECHDGCEFGCVAIKAAPVSLVIREFLEQEWHVKRFE</sequence>
<dbReference type="Gene3D" id="3.30.70.330">
    <property type="match status" value="1"/>
</dbReference>